<dbReference type="InterPro" id="IPR008969">
    <property type="entry name" value="CarboxyPept-like_regulatory"/>
</dbReference>
<keyword evidence="1" id="KW-0732">Signal</keyword>
<keyword evidence="2" id="KW-0378">Hydrolase</keyword>
<dbReference type="Gene3D" id="2.60.40.1120">
    <property type="entry name" value="Carboxypeptidase-like, regulatory domain"/>
    <property type="match status" value="1"/>
</dbReference>
<gene>
    <name evidence="2" type="ORF">SAMN04490355_100416</name>
</gene>
<sequence>MQNRKIFLLILGSFLFVNLFHFNTAAATAKYLISGKITDSNLRPIDGAKIVLEMEGGLKGIQIAKTDNRGNYTISLPATDKNYWVTIGKEKYKTYRGKIYLKDGSDNFNFILHR</sequence>
<feature type="chain" id="PRO_5011544074" evidence="1">
    <location>
        <begin position="27"/>
        <end position="114"/>
    </location>
</feature>
<dbReference type="EMBL" id="FOTS01000004">
    <property type="protein sequence ID" value="SFL41967.1"/>
    <property type="molecule type" value="Genomic_DNA"/>
</dbReference>
<dbReference type="SUPFAM" id="SSF49464">
    <property type="entry name" value="Carboxypeptidase regulatory domain-like"/>
    <property type="match status" value="1"/>
</dbReference>
<reference evidence="3" key="1">
    <citation type="submission" date="2016-10" db="EMBL/GenBank/DDBJ databases">
        <authorList>
            <person name="Varghese N."/>
            <person name="Submissions S."/>
        </authorList>
    </citation>
    <scope>NUCLEOTIDE SEQUENCE [LARGE SCALE GENOMIC DNA]</scope>
    <source>
        <strain evidence="3">DSM 13327</strain>
    </source>
</reference>
<dbReference type="OrthoDB" id="1682379at2"/>
<evidence type="ECO:0000313" key="2">
    <source>
        <dbReference type="EMBL" id="SFL41967.1"/>
    </source>
</evidence>
<protein>
    <submittedName>
        <fullName evidence="2">Carboxypeptidase regulatory-like domain-containing protein</fullName>
    </submittedName>
</protein>
<proteinExistence type="predicted"/>
<dbReference type="Proteomes" id="UP000199520">
    <property type="component" value="Unassembled WGS sequence"/>
</dbReference>
<name>A0A1I4HJT7_9FIRM</name>
<dbReference type="Pfam" id="PF13620">
    <property type="entry name" value="CarboxypepD_reg"/>
    <property type="match status" value="1"/>
</dbReference>
<feature type="signal peptide" evidence="1">
    <location>
        <begin position="1"/>
        <end position="26"/>
    </location>
</feature>
<evidence type="ECO:0000256" key="1">
    <source>
        <dbReference type="SAM" id="SignalP"/>
    </source>
</evidence>
<keyword evidence="2" id="KW-0645">Protease</keyword>
<keyword evidence="3" id="KW-1185">Reference proteome</keyword>
<dbReference type="GO" id="GO:0004180">
    <property type="term" value="F:carboxypeptidase activity"/>
    <property type="evidence" value="ECO:0007669"/>
    <property type="project" value="UniProtKB-KW"/>
</dbReference>
<evidence type="ECO:0000313" key="3">
    <source>
        <dbReference type="Proteomes" id="UP000199520"/>
    </source>
</evidence>
<organism evidence="2 3">
    <name type="scientific">Pelosinus propionicus DSM 13327</name>
    <dbReference type="NCBI Taxonomy" id="1123291"/>
    <lineage>
        <taxon>Bacteria</taxon>
        <taxon>Bacillati</taxon>
        <taxon>Bacillota</taxon>
        <taxon>Negativicutes</taxon>
        <taxon>Selenomonadales</taxon>
        <taxon>Sporomusaceae</taxon>
        <taxon>Pelosinus</taxon>
    </lineage>
</organism>
<keyword evidence="2" id="KW-0121">Carboxypeptidase</keyword>
<dbReference type="RefSeq" id="WP_090932726.1">
    <property type="nucleotide sequence ID" value="NZ_FOTS01000004.1"/>
</dbReference>
<dbReference type="AlphaFoldDB" id="A0A1I4HJT7"/>
<accession>A0A1I4HJT7</accession>